<name>A0A7R9JGR5_TIMCA</name>
<feature type="region of interest" description="Disordered" evidence="1">
    <location>
        <begin position="22"/>
        <end position="41"/>
    </location>
</feature>
<sequence length="143" mass="16648">MIYKYNTTETYKKHPTELRQYENEKKKLNPQNPRPAPQKRNLTMKEVLFKKTKLASNDPKAQSMIKSTLSGFVEFMANPNFVCASIQNSMSNNFFNQSYTKTLYGYSDKNERCPQIRLTVSSLLICKFGQIYDSIFFSILICV</sequence>
<dbReference type="AlphaFoldDB" id="A0A7R9JGR5"/>
<protein>
    <submittedName>
        <fullName evidence="2">(California timema) hypothetical protein</fullName>
    </submittedName>
</protein>
<accession>A0A7R9JGR5</accession>
<reference evidence="2" key="1">
    <citation type="submission" date="2020-11" db="EMBL/GenBank/DDBJ databases">
        <authorList>
            <person name="Tran Van P."/>
        </authorList>
    </citation>
    <scope>NUCLEOTIDE SEQUENCE</scope>
</reference>
<dbReference type="EMBL" id="OE189534">
    <property type="protein sequence ID" value="CAD7579026.1"/>
    <property type="molecule type" value="Genomic_DNA"/>
</dbReference>
<evidence type="ECO:0000256" key="1">
    <source>
        <dbReference type="SAM" id="MobiDB-lite"/>
    </source>
</evidence>
<organism evidence="2">
    <name type="scientific">Timema californicum</name>
    <name type="common">California timema</name>
    <name type="synonym">Walking stick</name>
    <dbReference type="NCBI Taxonomy" id="61474"/>
    <lineage>
        <taxon>Eukaryota</taxon>
        <taxon>Metazoa</taxon>
        <taxon>Ecdysozoa</taxon>
        <taxon>Arthropoda</taxon>
        <taxon>Hexapoda</taxon>
        <taxon>Insecta</taxon>
        <taxon>Pterygota</taxon>
        <taxon>Neoptera</taxon>
        <taxon>Polyneoptera</taxon>
        <taxon>Phasmatodea</taxon>
        <taxon>Timematodea</taxon>
        <taxon>Timematoidea</taxon>
        <taxon>Timematidae</taxon>
        <taxon>Timema</taxon>
    </lineage>
</organism>
<proteinExistence type="predicted"/>
<evidence type="ECO:0000313" key="2">
    <source>
        <dbReference type="EMBL" id="CAD7579026.1"/>
    </source>
</evidence>
<gene>
    <name evidence="2" type="ORF">TCMB3V08_LOCUS11562</name>
</gene>